<dbReference type="OrthoDB" id="10476342at2759"/>
<name>A0A8H6RJT1_9PEZI</name>
<dbReference type="Proteomes" id="UP000660729">
    <property type="component" value="Unassembled WGS sequence"/>
</dbReference>
<keyword evidence="1" id="KW-0175">Coiled coil</keyword>
<accession>A0A8H6RJT1</accession>
<comment type="caution">
    <text evidence="2">The sequence shown here is derived from an EMBL/GenBank/DDBJ whole genome shotgun (WGS) entry which is preliminary data.</text>
</comment>
<feature type="coiled-coil region" evidence="1">
    <location>
        <begin position="140"/>
        <end position="167"/>
    </location>
</feature>
<dbReference type="AlphaFoldDB" id="A0A8H6RJT1"/>
<protein>
    <submittedName>
        <fullName evidence="2">Uncharacterized protein</fullName>
    </submittedName>
</protein>
<proteinExistence type="predicted"/>
<evidence type="ECO:0000256" key="1">
    <source>
        <dbReference type="SAM" id="Coils"/>
    </source>
</evidence>
<gene>
    <name evidence="2" type="ORF">HII31_06544</name>
</gene>
<organism evidence="2 3">
    <name type="scientific">Pseudocercospora fuligena</name>
    <dbReference type="NCBI Taxonomy" id="685502"/>
    <lineage>
        <taxon>Eukaryota</taxon>
        <taxon>Fungi</taxon>
        <taxon>Dikarya</taxon>
        <taxon>Ascomycota</taxon>
        <taxon>Pezizomycotina</taxon>
        <taxon>Dothideomycetes</taxon>
        <taxon>Dothideomycetidae</taxon>
        <taxon>Mycosphaerellales</taxon>
        <taxon>Mycosphaerellaceae</taxon>
        <taxon>Pseudocercospora</taxon>
    </lineage>
</organism>
<evidence type="ECO:0000313" key="3">
    <source>
        <dbReference type="Proteomes" id="UP000660729"/>
    </source>
</evidence>
<evidence type="ECO:0000313" key="2">
    <source>
        <dbReference type="EMBL" id="KAF7192158.1"/>
    </source>
</evidence>
<sequence length="265" mass="30091">MELFKADKIKEIEARLQNAKFEKLKQEQQVSALQAVSADIDFEIDTEPTQQENTANASLIEQLARAHCLLQNAYLAEESPEKPGMAQIVAFLENLSSELDENVHAAMLERSGELQADNYGLQSIYAAIMPSIELTKDEEIMVLQERLQKAIEEKRQLQNRIDVLQTASDNDLERAILIEELARAYCHLQNIYLADREPETYEKPDLSQVSEWLVSLEDAVGEDTNAMVLDKTEWLNNKKYAYKGVDIGITDITASRNMRRGHGFS</sequence>
<keyword evidence="3" id="KW-1185">Reference proteome</keyword>
<reference evidence="2" key="1">
    <citation type="submission" date="2020-04" db="EMBL/GenBank/DDBJ databases">
        <title>Draft genome resource of the tomato pathogen Pseudocercospora fuligena.</title>
        <authorList>
            <person name="Zaccaron A."/>
        </authorList>
    </citation>
    <scope>NUCLEOTIDE SEQUENCE</scope>
    <source>
        <strain evidence="2">PF001</strain>
    </source>
</reference>
<dbReference type="EMBL" id="JABCIY010000150">
    <property type="protein sequence ID" value="KAF7192158.1"/>
    <property type="molecule type" value="Genomic_DNA"/>
</dbReference>